<dbReference type="GO" id="GO:0016780">
    <property type="term" value="F:phosphotransferase activity, for other substituted phosphate groups"/>
    <property type="evidence" value="ECO:0007669"/>
    <property type="project" value="InterPro"/>
</dbReference>
<feature type="transmembrane region" description="Helical" evidence="1">
    <location>
        <begin position="71"/>
        <end position="88"/>
    </location>
</feature>
<dbReference type="STRING" id="1202724.AM493_18175"/>
<keyword evidence="3" id="KW-1185">Reference proteome</keyword>
<dbReference type="GO" id="GO:0008654">
    <property type="term" value="P:phospholipid biosynthetic process"/>
    <property type="evidence" value="ECO:0007669"/>
    <property type="project" value="InterPro"/>
</dbReference>
<dbReference type="InterPro" id="IPR043130">
    <property type="entry name" value="CDP-OH_PTrfase_TM_dom"/>
</dbReference>
<feature type="transmembrane region" description="Helical" evidence="1">
    <location>
        <begin position="148"/>
        <end position="170"/>
    </location>
</feature>
<keyword evidence="2" id="KW-0808">Transferase</keyword>
<protein>
    <submittedName>
        <fullName evidence="2">CDP-alcohol phosphatidyltransferase</fullName>
    </submittedName>
</protein>
<keyword evidence="1" id="KW-0812">Transmembrane</keyword>
<dbReference type="Gene3D" id="1.20.120.1760">
    <property type="match status" value="1"/>
</dbReference>
<dbReference type="AlphaFoldDB" id="A0A0M9VJH6"/>
<dbReference type="GO" id="GO:0016020">
    <property type="term" value="C:membrane"/>
    <property type="evidence" value="ECO:0007669"/>
    <property type="project" value="InterPro"/>
</dbReference>
<comment type="caution">
    <text evidence="2">The sequence shown here is derived from an EMBL/GenBank/DDBJ whole genome shotgun (WGS) entry which is preliminary data.</text>
</comment>
<dbReference type="Pfam" id="PF01066">
    <property type="entry name" value="CDP-OH_P_transf"/>
    <property type="match status" value="1"/>
</dbReference>
<proteinExistence type="predicted"/>
<dbReference type="PATRIC" id="fig|1202724.3.peg.3774"/>
<gene>
    <name evidence="2" type="ORF">AM493_18175</name>
</gene>
<feature type="transmembrane region" description="Helical" evidence="1">
    <location>
        <begin position="94"/>
        <end position="112"/>
    </location>
</feature>
<evidence type="ECO:0000256" key="1">
    <source>
        <dbReference type="SAM" id="Phobius"/>
    </source>
</evidence>
<dbReference type="Proteomes" id="UP000037755">
    <property type="component" value="Unassembled WGS sequence"/>
</dbReference>
<name>A0A0M9VJH6_9FLAO</name>
<keyword evidence="1" id="KW-1133">Transmembrane helix</keyword>
<dbReference type="EMBL" id="LIYD01000005">
    <property type="protein sequence ID" value="KOS07762.1"/>
    <property type="molecule type" value="Genomic_DNA"/>
</dbReference>
<dbReference type="InterPro" id="IPR000462">
    <property type="entry name" value="CDP-OH_P_trans"/>
</dbReference>
<dbReference type="OrthoDB" id="9785031at2"/>
<dbReference type="RefSeq" id="WP_054409476.1">
    <property type="nucleotide sequence ID" value="NZ_FOYA01000002.1"/>
</dbReference>
<feature type="transmembrane region" description="Helical" evidence="1">
    <location>
        <begin position="124"/>
        <end position="142"/>
    </location>
</feature>
<sequence length="200" mass="22605">MKKLPILLILFRLVLGPCMIALAYHYGEAARMPLVVMLLAGILSDIFDGIIARNQGISTATLRRMDSQTDLVFWLCAGWCAWLLSPDIIIQNKIAIITLFAMEGLTYLFSFLKFGKETCTHALLSKLWGIMLFAAFTSILGFDYAGIPFALAIVFGVISHLDVYLIILFLPKWTHDVPSAWHAWQIRQGRDIKRHKMFNG</sequence>
<keyword evidence="1" id="KW-0472">Membrane</keyword>
<evidence type="ECO:0000313" key="3">
    <source>
        <dbReference type="Proteomes" id="UP000037755"/>
    </source>
</evidence>
<organism evidence="2 3">
    <name type="scientific">Flavobacterium akiainvivens</name>
    <dbReference type="NCBI Taxonomy" id="1202724"/>
    <lineage>
        <taxon>Bacteria</taxon>
        <taxon>Pseudomonadati</taxon>
        <taxon>Bacteroidota</taxon>
        <taxon>Flavobacteriia</taxon>
        <taxon>Flavobacteriales</taxon>
        <taxon>Flavobacteriaceae</taxon>
        <taxon>Flavobacterium</taxon>
    </lineage>
</organism>
<accession>A0A0M9VJH6</accession>
<reference evidence="2 3" key="1">
    <citation type="submission" date="2015-08" db="EMBL/GenBank/DDBJ databases">
        <title>Whole genome sequence of Flavobacterium akiainvivens IK-1T, from decaying Wikstroemia oahuensis, an endemic Hawaiian shrub.</title>
        <authorList>
            <person name="Wan X."/>
            <person name="Hou S."/>
            <person name="Saito J."/>
            <person name="Donachie S."/>
        </authorList>
    </citation>
    <scope>NUCLEOTIDE SEQUENCE [LARGE SCALE GENOMIC DNA]</scope>
    <source>
        <strain evidence="2 3">IK-1</strain>
    </source>
</reference>
<feature type="transmembrane region" description="Helical" evidence="1">
    <location>
        <begin position="33"/>
        <end position="51"/>
    </location>
</feature>
<evidence type="ECO:0000313" key="2">
    <source>
        <dbReference type="EMBL" id="KOS07762.1"/>
    </source>
</evidence>